<reference evidence="3" key="1">
    <citation type="journal article" date="2014" name="Int. J. Syst. Evol. Microbiol.">
        <title>Complete genome of a new Firmicutes species belonging to the dominant human colonic microbiota ('Ruminococcus bicirculans') reveals two chromosomes and a selective capacity to utilize plant glucans.</title>
        <authorList>
            <consortium name="NISC Comparative Sequencing Program"/>
            <person name="Wegmann U."/>
            <person name="Louis P."/>
            <person name="Goesmann A."/>
            <person name="Henrissat B."/>
            <person name="Duncan S.H."/>
            <person name="Flint H.J."/>
        </authorList>
    </citation>
    <scope>NUCLEOTIDE SEQUENCE</scope>
    <source>
        <strain evidence="3">CECT 8869</strain>
    </source>
</reference>
<feature type="transmembrane region" description="Helical" evidence="1">
    <location>
        <begin position="282"/>
        <end position="305"/>
    </location>
</feature>
<dbReference type="Proteomes" id="UP001168579">
    <property type="component" value="Unassembled WGS sequence"/>
</dbReference>
<keyword evidence="1" id="KW-0812">Transmembrane</keyword>
<dbReference type="PANTHER" id="PTHR23028:SF53">
    <property type="entry name" value="ACYL_TRANSF_3 DOMAIN-CONTAINING PROTEIN"/>
    <property type="match status" value="1"/>
</dbReference>
<name>A0ABT8RT31_9FLAO</name>
<accession>A0ABT8RT31</accession>
<proteinExistence type="predicted"/>
<dbReference type="Pfam" id="PF01757">
    <property type="entry name" value="Acyl_transf_3"/>
    <property type="match status" value="1"/>
</dbReference>
<dbReference type="EMBL" id="JAUKUC010000001">
    <property type="protein sequence ID" value="MDO1513990.1"/>
    <property type="molecule type" value="Genomic_DNA"/>
</dbReference>
<dbReference type="EC" id="2.3.-.-" evidence="3"/>
<protein>
    <submittedName>
        <fullName evidence="3">Acyltransferase</fullName>
        <ecNumber evidence="3">2.3.-.-</ecNumber>
    </submittedName>
</protein>
<feature type="transmembrane region" description="Helical" evidence="1">
    <location>
        <begin position="48"/>
        <end position="72"/>
    </location>
</feature>
<keyword evidence="1" id="KW-1133">Transmembrane helix</keyword>
<evidence type="ECO:0000313" key="4">
    <source>
        <dbReference type="Proteomes" id="UP001168579"/>
    </source>
</evidence>
<gene>
    <name evidence="3" type="ORF">Q2T41_15120</name>
</gene>
<evidence type="ECO:0000256" key="1">
    <source>
        <dbReference type="SAM" id="Phobius"/>
    </source>
</evidence>
<feature type="transmembrane region" description="Helical" evidence="1">
    <location>
        <begin position="168"/>
        <end position="186"/>
    </location>
</feature>
<dbReference type="PANTHER" id="PTHR23028">
    <property type="entry name" value="ACETYLTRANSFERASE"/>
    <property type="match status" value="1"/>
</dbReference>
<keyword evidence="4" id="KW-1185">Reference proteome</keyword>
<evidence type="ECO:0000313" key="3">
    <source>
        <dbReference type="EMBL" id="MDO1513990.1"/>
    </source>
</evidence>
<dbReference type="RefSeq" id="WP_304436756.1">
    <property type="nucleotide sequence ID" value="NZ_JAUKUC010000001.1"/>
</dbReference>
<feature type="transmembrane region" description="Helical" evidence="1">
    <location>
        <begin position="192"/>
        <end position="211"/>
    </location>
</feature>
<evidence type="ECO:0000259" key="2">
    <source>
        <dbReference type="Pfam" id="PF01757"/>
    </source>
</evidence>
<feature type="transmembrane region" description="Helical" evidence="1">
    <location>
        <begin position="84"/>
        <end position="107"/>
    </location>
</feature>
<feature type="transmembrane region" description="Helical" evidence="1">
    <location>
        <begin position="317"/>
        <end position="337"/>
    </location>
</feature>
<feature type="transmembrane region" description="Helical" evidence="1">
    <location>
        <begin position="12"/>
        <end position="28"/>
    </location>
</feature>
<dbReference type="GO" id="GO:0016746">
    <property type="term" value="F:acyltransferase activity"/>
    <property type="evidence" value="ECO:0007669"/>
    <property type="project" value="UniProtKB-KW"/>
</dbReference>
<keyword evidence="1" id="KW-0472">Membrane</keyword>
<organism evidence="3 4">
    <name type="scientific">Maribacter confluentis</name>
    <dbReference type="NCBI Taxonomy" id="1656093"/>
    <lineage>
        <taxon>Bacteria</taxon>
        <taxon>Pseudomonadati</taxon>
        <taxon>Bacteroidota</taxon>
        <taxon>Flavobacteriia</taxon>
        <taxon>Flavobacteriales</taxon>
        <taxon>Flavobacteriaceae</taxon>
        <taxon>Maribacter</taxon>
    </lineage>
</organism>
<feature type="transmembrane region" description="Helical" evidence="1">
    <location>
        <begin position="254"/>
        <end position="275"/>
    </location>
</feature>
<sequence length="380" mass="43895">MAVKQRIYQIDLLRFVAAVGIMLVHYLYRGFKADNLTNLSFLELAGEWVKYCAVFIDLFFIISGFVIALSVANKSVTYFFKSRVVRLFSVYWLCALITYLVTVFYGAPRFTVTFGQFLFNLTLLQDFFDIERLDGAYWTMSVELRFYALALGYLILYRYKQVKIATIAYIWLVLTVIYPLVQNLLVFKVLNLFLMFQWSPAFIAGMLMADIYKTKKVNLKNGIALAVCFALSCFHRLIYAKMAMVIYNETFSEALIVAVMFGAYGIMLLVILGGLKWMNKPYFLYLGIMTYPLYLLHQRIGYIIFNNLMDYMNKYVILVGTITLMIAVSFLIVRYIAGPLSNFMEKYLGKVIDYVLGITWKSDSLPKSEIENIPGKLSDK</sequence>
<dbReference type="InterPro" id="IPR002656">
    <property type="entry name" value="Acyl_transf_3_dom"/>
</dbReference>
<keyword evidence="3" id="KW-0012">Acyltransferase</keyword>
<feature type="domain" description="Acyltransferase 3" evidence="2">
    <location>
        <begin position="7"/>
        <end position="333"/>
    </location>
</feature>
<keyword evidence="3" id="KW-0808">Transferase</keyword>
<feature type="transmembrane region" description="Helical" evidence="1">
    <location>
        <begin position="223"/>
        <end position="242"/>
    </location>
</feature>
<comment type="caution">
    <text evidence="3">The sequence shown here is derived from an EMBL/GenBank/DDBJ whole genome shotgun (WGS) entry which is preliminary data.</text>
</comment>
<feature type="transmembrane region" description="Helical" evidence="1">
    <location>
        <begin position="136"/>
        <end position="156"/>
    </location>
</feature>
<dbReference type="InterPro" id="IPR050879">
    <property type="entry name" value="Acyltransferase_3"/>
</dbReference>
<reference evidence="3" key="2">
    <citation type="submission" date="2023-06" db="EMBL/GenBank/DDBJ databases">
        <authorList>
            <person name="Lucena T."/>
            <person name="Sun Q."/>
        </authorList>
    </citation>
    <scope>NUCLEOTIDE SEQUENCE</scope>
    <source>
        <strain evidence="3">CECT 8869</strain>
    </source>
</reference>